<feature type="active site" description="Nucleophile" evidence="2">
    <location>
        <position position="18"/>
    </location>
</feature>
<dbReference type="GO" id="GO:0018845">
    <property type="term" value="F:2-hydroxychromene-2-carboxylate isomerase activity"/>
    <property type="evidence" value="ECO:0007669"/>
    <property type="project" value="UniProtKB-UniRule"/>
</dbReference>
<dbReference type="CDD" id="cd03022">
    <property type="entry name" value="DsbA_HCCA_Iso"/>
    <property type="match status" value="1"/>
</dbReference>
<accession>A0A7W4NKV7</accession>
<dbReference type="InterPro" id="IPR044087">
    <property type="entry name" value="NahD-like"/>
</dbReference>
<organism evidence="4 5">
    <name type="scientific">Gluconacetobacter sacchari</name>
    <dbReference type="NCBI Taxonomy" id="92759"/>
    <lineage>
        <taxon>Bacteria</taxon>
        <taxon>Pseudomonadati</taxon>
        <taxon>Pseudomonadota</taxon>
        <taxon>Alphaproteobacteria</taxon>
        <taxon>Acetobacterales</taxon>
        <taxon>Acetobacteraceae</taxon>
        <taxon>Gluconacetobacter</taxon>
    </lineage>
</organism>
<evidence type="ECO:0000259" key="3">
    <source>
        <dbReference type="Pfam" id="PF01323"/>
    </source>
</evidence>
<evidence type="ECO:0000256" key="2">
    <source>
        <dbReference type="PIRSR" id="PIRSR006386-1"/>
    </source>
</evidence>
<dbReference type="InterPro" id="IPR036249">
    <property type="entry name" value="Thioredoxin-like_sf"/>
</dbReference>
<gene>
    <name evidence="4" type="ORF">HLH48_05550</name>
</gene>
<dbReference type="EMBL" id="JABEQJ010000005">
    <property type="protein sequence ID" value="MBB2159641.1"/>
    <property type="molecule type" value="Genomic_DNA"/>
</dbReference>
<dbReference type="GO" id="GO:0004602">
    <property type="term" value="F:glutathione peroxidase activity"/>
    <property type="evidence" value="ECO:0007669"/>
    <property type="project" value="TreeGrafter"/>
</dbReference>
<dbReference type="EC" id="5.99.1.4" evidence="1"/>
<dbReference type="GO" id="GO:0004364">
    <property type="term" value="F:glutathione transferase activity"/>
    <property type="evidence" value="ECO:0007669"/>
    <property type="project" value="TreeGrafter"/>
</dbReference>
<comment type="catalytic activity">
    <reaction evidence="1">
        <text>2-hydroxychromene-2-carboxylate = (3E)-4-(2-hydroxyphenyl)-2-oxobut-3-enoate</text>
        <dbReference type="Rhea" id="RHEA:27401"/>
        <dbReference type="ChEBI" id="CHEBI:59350"/>
        <dbReference type="ChEBI" id="CHEBI:59353"/>
        <dbReference type="EC" id="5.99.1.4"/>
    </reaction>
</comment>
<dbReference type="InterPro" id="IPR001853">
    <property type="entry name" value="DSBA-like_thioredoxin_dom"/>
</dbReference>
<reference evidence="4 5" key="1">
    <citation type="submission" date="2020-04" db="EMBL/GenBank/DDBJ databases">
        <title>Description of novel Gluconacetobacter.</title>
        <authorList>
            <person name="Sombolestani A."/>
        </authorList>
    </citation>
    <scope>NUCLEOTIDE SEQUENCE [LARGE SCALE GENOMIC DNA]</scope>
    <source>
        <strain evidence="4 5">LMG 19747</strain>
    </source>
</reference>
<dbReference type="SUPFAM" id="SSF52833">
    <property type="entry name" value="Thioredoxin-like"/>
    <property type="match status" value="1"/>
</dbReference>
<protein>
    <recommendedName>
        <fullName evidence="1">2-hydroxychromene-2-carboxylate isomerase</fullName>
        <ecNumber evidence="1">5.99.1.4</ecNumber>
    </recommendedName>
</protein>
<dbReference type="GO" id="GO:1901170">
    <property type="term" value="P:naphthalene catabolic process"/>
    <property type="evidence" value="ECO:0007669"/>
    <property type="project" value="InterPro"/>
</dbReference>
<dbReference type="PANTHER" id="PTHR42943">
    <property type="entry name" value="GLUTATHIONE S-TRANSFERASE KAPPA"/>
    <property type="match status" value="1"/>
</dbReference>
<dbReference type="PANTHER" id="PTHR42943:SF13">
    <property type="entry name" value="GLUTATHIONE S-TRANSFERASE KAPPA-RELATED"/>
    <property type="match status" value="1"/>
</dbReference>
<dbReference type="InterPro" id="IPR051924">
    <property type="entry name" value="GST_Kappa/NadH"/>
</dbReference>
<dbReference type="Pfam" id="PF01323">
    <property type="entry name" value="DSBA"/>
    <property type="match status" value="1"/>
</dbReference>
<dbReference type="Proteomes" id="UP000589085">
    <property type="component" value="Unassembled WGS sequence"/>
</dbReference>
<name>A0A7W4NKV7_9PROT</name>
<feature type="domain" description="DSBA-like thioredoxin" evidence="3">
    <location>
        <begin position="9"/>
        <end position="200"/>
    </location>
</feature>
<dbReference type="Gene3D" id="3.40.30.10">
    <property type="entry name" value="Glutaredoxin"/>
    <property type="match status" value="1"/>
</dbReference>
<evidence type="ECO:0000256" key="1">
    <source>
        <dbReference type="PIRNR" id="PIRNR006386"/>
    </source>
</evidence>
<comment type="similarity">
    <text evidence="1">Belongs to the GST superfamily. NadH family.</text>
</comment>
<comment type="caution">
    <text evidence="4">The sequence shown here is derived from an EMBL/GenBank/DDBJ whole genome shotgun (WGS) entry which is preliminary data.</text>
</comment>
<evidence type="ECO:0000313" key="5">
    <source>
        <dbReference type="Proteomes" id="UP000589085"/>
    </source>
</evidence>
<keyword evidence="1 4" id="KW-0413">Isomerase</keyword>
<dbReference type="GO" id="GO:0006749">
    <property type="term" value="P:glutathione metabolic process"/>
    <property type="evidence" value="ECO:0007669"/>
    <property type="project" value="TreeGrafter"/>
</dbReference>
<proteinExistence type="inferred from homology"/>
<dbReference type="PIRSF" id="PIRSF006386">
    <property type="entry name" value="HCCAis_GSTk"/>
    <property type="match status" value="1"/>
</dbReference>
<dbReference type="InterPro" id="IPR014440">
    <property type="entry name" value="HCCAis_GSTk"/>
</dbReference>
<dbReference type="AlphaFoldDB" id="A0A7W4NKV7"/>
<sequence>MSREARSMTIEVYYGISSPWAYLGMPRLRAIAAEEGVALALKPIRIIEANGGIPLRTRPIARQAYHVVELKRWRAYLGMTLNVAPKYYPCRTIEPAARMVIAAQRAGMDDVALSWAIQRALWAEERDIADDETLAALAREALGATAGDLRHLADAPECVAAWDANLADAERMGIFGTPTYVVDGELFWGQDRLDCVRRRIRGLRFGEPAAC</sequence>
<evidence type="ECO:0000313" key="4">
    <source>
        <dbReference type="EMBL" id="MBB2159641.1"/>
    </source>
</evidence>